<evidence type="ECO:0000313" key="1">
    <source>
        <dbReference type="EMBL" id="VDD89980.1"/>
    </source>
</evidence>
<organism evidence="3">
    <name type="scientific">Enterobius vermicularis</name>
    <name type="common">Human pinworm</name>
    <dbReference type="NCBI Taxonomy" id="51028"/>
    <lineage>
        <taxon>Eukaryota</taxon>
        <taxon>Metazoa</taxon>
        <taxon>Ecdysozoa</taxon>
        <taxon>Nematoda</taxon>
        <taxon>Chromadorea</taxon>
        <taxon>Rhabditida</taxon>
        <taxon>Spirurina</taxon>
        <taxon>Oxyuridomorpha</taxon>
        <taxon>Oxyuroidea</taxon>
        <taxon>Oxyuridae</taxon>
        <taxon>Enterobius</taxon>
    </lineage>
</organism>
<dbReference type="InterPro" id="IPR002591">
    <property type="entry name" value="Phosphodiest/P_Trfase"/>
</dbReference>
<dbReference type="STRING" id="51028.A0A0N4V4J0"/>
<sequence length="120" mass="13871">MWLSTSTPAPLLVISFDGFRDSYLQLNITPNIQRIFDCGTHSKFMIPVFPSKTFPNHYSIVTGLYPTWHGIVNNLFRDPDVPGVSNLFFLPHRLKKLSFPLVSSLYLFKKTNFYFTSYLS</sequence>
<dbReference type="SUPFAM" id="SSF53649">
    <property type="entry name" value="Alkaline phosphatase-like"/>
    <property type="match status" value="1"/>
</dbReference>
<dbReference type="InterPro" id="IPR017850">
    <property type="entry name" value="Alkaline_phosphatase_core_sf"/>
</dbReference>
<gene>
    <name evidence="1" type="ORF">EVEC_LOCUS4731</name>
</gene>
<proteinExistence type="predicted"/>
<evidence type="ECO:0000313" key="2">
    <source>
        <dbReference type="Proteomes" id="UP000274131"/>
    </source>
</evidence>
<reference evidence="1 2" key="2">
    <citation type="submission" date="2018-10" db="EMBL/GenBank/DDBJ databases">
        <authorList>
            <consortium name="Pathogen Informatics"/>
        </authorList>
    </citation>
    <scope>NUCLEOTIDE SEQUENCE [LARGE SCALE GENOMIC DNA]</scope>
</reference>
<dbReference type="OrthoDB" id="415411at2759"/>
<dbReference type="Pfam" id="PF01663">
    <property type="entry name" value="Phosphodiest"/>
    <property type="match status" value="1"/>
</dbReference>
<keyword evidence="2" id="KW-1185">Reference proteome</keyword>
<dbReference type="AlphaFoldDB" id="A0A0N4V4J0"/>
<dbReference type="WBParaSite" id="EVEC_0000504701-mRNA-1">
    <property type="protein sequence ID" value="EVEC_0000504701-mRNA-1"/>
    <property type="gene ID" value="EVEC_0000504701"/>
</dbReference>
<accession>A0A0N4V4J0</accession>
<reference evidence="3" key="1">
    <citation type="submission" date="2017-02" db="UniProtKB">
        <authorList>
            <consortium name="WormBaseParasite"/>
        </authorList>
    </citation>
    <scope>IDENTIFICATION</scope>
</reference>
<dbReference type="PANTHER" id="PTHR10151">
    <property type="entry name" value="ECTONUCLEOTIDE PYROPHOSPHATASE/PHOSPHODIESTERASE"/>
    <property type="match status" value="1"/>
</dbReference>
<dbReference type="Proteomes" id="UP000274131">
    <property type="component" value="Unassembled WGS sequence"/>
</dbReference>
<evidence type="ECO:0000313" key="3">
    <source>
        <dbReference type="WBParaSite" id="EVEC_0000504701-mRNA-1"/>
    </source>
</evidence>
<name>A0A0N4V4J0_ENTVE</name>
<protein>
    <submittedName>
        <fullName evidence="3">Ectonucleotide pyrophosphatase/phosphodiesterase family member 3</fullName>
    </submittedName>
</protein>
<dbReference type="PANTHER" id="PTHR10151:SF114">
    <property type="entry name" value="ECTONUCLEOTIDE PYROPHOSPHATASE_PHOSPHODIESTERASE C27A7.3"/>
    <property type="match status" value="1"/>
</dbReference>
<dbReference type="Gene3D" id="3.40.720.10">
    <property type="entry name" value="Alkaline Phosphatase, subunit A"/>
    <property type="match status" value="1"/>
</dbReference>
<dbReference type="EMBL" id="UXUI01007943">
    <property type="protein sequence ID" value="VDD89980.1"/>
    <property type="molecule type" value="Genomic_DNA"/>
</dbReference>